<keyword evidence="2" id="KW-1185">Reference proteome</keyword>
<dbReference type="Proteomes" id="UP001219568">
    <property type="component" value="Unassembled WGS sequence"/>
</dbReference>
<gene>
    <name evidence="1" type="ORF">N7460_002908</name>
</gene>
<accession>A0AAD6IKM5</accession>
<reference evidence="1" key="2">
    <citation type="submission" date="2023-01" db="EMBL/GenBank/DDBJ databases">
        <authorList>
            <person name="Petersen C."/>
        </authorList>
    </citation>
    <scope>NUCLEOTIDE SEQUENCE</scope>
    <source>
        <strain evidence="1">IBT 15450</strain>
    </source>
</reference>
<evidence type="ECO:0000313" key="2">
    <source>
        <dbReference type="Proteomes" id="UP001219568"/>
    </source>
</evidence>
<name>A0AAD6IKM5_PENCN</name>
<dbReference type="EMBL" id="JAQJZL010000002">
    <property type="protein sequence ID" value="KAJ6052374.1"/>
    <property type="molecule type" value="Genomic_DNA"/>
</dbReference>
<reference evidence="1" key="1">
    <citation type="journal article" date="2023" name="IMA Fungus">
        <title>Comparative genomic study of the Penicillium genus elucidates a diverse pangenome and 15 lateral gene transfer events.</title>
        <authorList>
            <person name="Petersen C."/>
            <person name="Sorensen T."/>
            <person name="Nielsen M.R."/>
            <person name="Sondergaard T.E."/>
            <person name="Sorensen J.L."/>
            <person name="Fitzpatrick D.A."/>
            <person name="Frisvad J.C."/>
            <person name="Nielsen K.L."/>
        </authorList>
    </citation>
    <scope>NUCLEOTIDE SEQUENCE</scope>
    <source>
        <strain evidence="1">IBT 15450</strain>
    </source>
</reference>
<organism evidence="1 2">
    <name type="scientific">Penicillium canescens</name>
    <dbReference type="NCBI Taxonomy" id="5083"/>
    <lineage>
        <taxon>Eukaryota</taxon>
        <taxon>Fungi</taxon>
        <taxon>Dikarya</taxon>
        <taxon>Ascomycota</taxon>
        <taxon>Pezizomycotina</taxon>
        <taxon>Eurotiomycetes</taxon>
        <taxon>Eurotiomycetidae</taxon>
        <taxon>Eurotiales</taxon>
        <taxon>Aspergillaceae</taxon>
        <taxon>Penicillium</taxon>
    </lineage>
</organism>
<sequence>MEKATTWPTDHIQASLAQPNLECNRNVKEESEEEQLNNKSYNKDLLPYAAHTIDRLHAATC</sequence>
<evidence type="ECO:0000313" key="1">
    <source>
        <dbReference type="EMBL" id="KAJ6052374.1"/>
    </source>
</evidence>
<protein>
    <submittedName>
        <fullName evidence="1">Uncharacterized protein</fullName>
    </submittedName>
</protein>
<proteinExistence type="predicted"/>
<dbReference type="AlphaFoldDB" id="A0AAD6IKM5"/>
<comment type="caution">
    <text evidence="1">The sequence shown here is derived from an EMBL/GenBank/DDBJ whole genome shotgun (WGS) entry which is preliminary data.</text>
</comment>